<comment type="caution">
    <text evidence="17">The sequence shown here is derived from an EMBL/GenBank/DDBJ whole genome shotgun (WGS) entry which is preliminary data.</text>
</comment>
<organism evidence="17">
    <name type="scientific">Lamprotornis superbus</name>
    <dbReference type="NCBI Taxonomy" id="245042"/>
    <lineage>
        <taxon>Eukaryota</taxon>
        <taxon>Metazoa</taxon>
        <taxon>Chordata</taxon>
        <taxon>Craniata</taxon>
        <taxon>Vertebrata</taxon>
        <taxon>Euteleostomi</taxon>
        <taxon>Archelosauria</taxon>
        <taxon>Archosauria</taxon>
        <taxon>Dinosauria</taxon>
        <taxon>Saurischia</taxon>
        <taxon>Theropoda</taxon>
        <taxon>Coelurosauria</taxon>
        <taxon>Aves</taxon>
        <taxon>Neognathae</taxon>
        <taxon>Neoaves</taxon>
        <taxon>Telluraves</taxon>
        <taxon>Australaves</taxon>
        <taxon>Passeriformes</taxon>
        <taxon>Sturnidae</taxon>
        <taxon>Lamprotornis</taxon>
    </lineage>
</organism>
<evidence type="ECO:0000256" key="7">
    <source>
        <dbReference type="ARBA" id="ARBA00022753"/>
    </source>
</evidence>
<feature type="transmembrane region" description="Helical" evidence="15">
    <location>
        <begin position="50"/>
        <end position="70"/>
    </location>
</feature>
<dbReference type="AlphaFoldDB" id="A0A835NTS8"/>
<evidence type="ECO:0000256" key="6">
    <source>
        <dbReference type="ARBA" id="ARBA00022692"/>
    </source>
</evidence>
<dbReference type="EMBL" id="JADDUC010000068">
    <property type="protein sequence ID" value="KAG0120125.1"/>
    <property type="molecule type" value="Genomic_DNA"/>
</dbReference>
<evidence type="ECO:0000256" key="3">
    <source>
        <dbReference type="ARBA" id="ARBA00007367"/>
    </source>
</evidence>
<dbReference type="GO" id="GO:0015386">
    <property type="term" value="F:potassium:proton antiporter activity"/>
    <property type="evidence" value="ECO:0007669"/>
    <property type="project" value="TreeGrafter"/>
</dbReference>
<evidence type="ECO:0000256" key="15">
    <source>
        <dbReference type="SAM" id="Phobius"/>
    </source>
</evidence>
<evidence type="ECO:0000256" key="14">
    <source>
        <dbReference type="SAM" id="MobiDB-lite"/>
    </source>
</evidence>
<protein>
    <recommendedName>
        <fullName evidence="13">Sodium/hydrogen exchanger</fullName>
    </recommendedName>
</protein>
<dbReference type="PANTHER" id="PTHR10110:SF61">
    <property type="entry name" value="SODIUM_HYDROGEN EXCHANGER 9"/>
    <property type="match status" value="1"/>
</dbReference>
<evidence type="ECO:0000256" key="11">
    <source>
        <dbReference type="ARBA" id="ARBA00023136"/>
    </source>
</evidence>
<evidence type="ECO:0000256" key="2">
    <source>
        <dbReference type="ARBA" id="ARBA00004651"/>
    </source>
</evidence>
<proteinExistence type="inferred from homology"/>
<evidence type="ECO:0000256" key="13">
    <source>
        <dbReference type="RuleBase" id="RU003722"/>
    </source>
</evidence>
<dbReference type="GO" id="GO:0098719">
    <property type="term" value="P:sodium ion import across plasma membrane"/>
    <property type="evidence" value="ECO:0007669"/>
    <property type="project" value="TreeGrafter"/>
</dbReference>
<sequence length="879" mass="97612">MVSCFIRDNCFSSPAVEAEDWQEKGQGKEMEKLKKYVSVKDEDHFYHQGAVELLIFNFLLILTILTIWLFKNHRFRFLHETGGAMLYGLVMGLIIRYVTKSSDVESGTVYECEKLKSEPSTLLINITNQVYEYQYKREISHHNVNGHQGNAMLQKMTFDPSIFFNILLPPIIFHAGYSLKKRHFFRNLGSILAYAFLGTAISCIVIGLIMYGFVKAMVHIGQLKQWEFHFTDCLFFGSLMSATDPVTVLAIFHELNVDTDLYTLLFGESVLNDAVAIVLTHSISIYSPKENPNAFDAAAFFQSVGNFLGIFAGSFAMGSSYAVHLTKFTKLCEFPMLETGLFFLLSWSAFLSAEAAGLTGIVAVLFCGVTQAHYTYNNLSPDSKMRTKQLFEFMNFLAENVIFCYMGLALFTFQNHIFNPLFIFGALATFGIVPQRSNKELHQKNVLREGEEKAKRDNALSAIDDGHFPEGLKMKSDVAVFVARASNIYPLSFLLNLGRKQKIPRNFQHMMMFSGLRGAIAFALAIRDTNSQPKQMVFTTALLIVFFTVWVFGGGTTPMLTWLQIRVGVDPDEDLKAKAASQSASDLDKNTTKAESAWLFRIWLLTSPSAYGDQLKDDDTVYIINNDELTENCESSAHIPVPAQDSTGSIQATGKEDIQEGDLGLGGYKLQLQHTAAAWAGKRCAAACKKKWRRDGEWDNWRDSEEVTLTMVRLRAEQALGTGLPPALAAGAGAAAPTALPAQHWEPSQPQSWLTRQLHILPPAFPVLMTQMLLATFTTALPYLSSDHPGSQMHTQQQLCSVPATDRTAILQWFRCPGQAGLGPFLPSPSPGSAEGSAGGAQPGSTSAPAVLLDPKSYLVLIFICTESYFSLPTYVLFF</sequence>
<dbReference type="PANTHER" id="PTHR10110">
    <property type="entry name" value="SODIUM/HYDROGEN EXCHANGER"/>
    <property type="match status" value="1"/>
</dbReference>
<feature type="domain" description="Cation/H+ exchanger transmembrane" evidence="16">
    <location>
        <begin position="478"/>
        <end position="562"/>
    </location>
</feature>
<dbReference type="OrthoDB" id="196264at2759"/>
<evidence type="ECO:0000256" key="1">
    <source>
        <dbReference type="ARBA" id="ARBA00004195"/>
    </source>
</evidence>
<feature type="transmembrane region" description="Helical" evidence="15">
    <location>
        <begin position="162"/>
        <end position="179"/>
    </location>
</feature>
<keyword evidence="8 15" id="KW-1133">Transmembrane helix</keyword>
<keyword evidence="11 15" id="KW-0472">Membrane</keyword>
<dbReference type="PRINTS" id="PR01088">
    <property type="entry name" value="NAHEXCHNGR6"/>
</dbReference>
<keyword evidence="13" id="KW-0050">Antiport</keyword>
<dbReference type="InterPro" id="IPR006153">
    <property type="entry name" value="Cation/H_exchanger_TM"/>
</dbReference>
<evidence type="ECO:0000313" key="18">
    <source>
        <dbReference type="EMBL" id="KAI1235845.1"/>
    </source>
</evidence>
<keyword evidence="4 13" id="KW-0813">Transport</keyword>
<reference evidence="18" key="3">
    <citation type="submission" date="2022-01" db="EMBL/GenBank/DDBJ databases">
        <authorList>
            <person name="Rubenstein D.R."/>
        </authorList>
    </citation>
    <scope>NUCLEOTIDE SEQUENCE</scope>
    <source>
        <strain evidence="18">SS15</strain>
        <tissue evidence="18">Liver</tissue>
    </source>
</reference>
<keyword evidence="5" id="KW-1003">Cell membrane</keyword>
<evidence type="ECO:0000313" key="19">
    <source>
        <dbReference type="Proteomes" id="UP000618051"/>
    </source>
</evidence>
<comment type="subcellular location">
    <subcellularLocation>
        <location evidence="2">Cell membrane</location>
        <topology evidence="2">Multi-pass membrane protein</topology>
    </subcellularLocation>
    <subcellularLocation>
        <location evidence="1">Recycling endosome membrane</location>
        <topology evidence="1">Multi-pass membrane protein</topology>
    </subcellularLocation>
</comment>
<evidence type="ECO:0000256" key="5">
    <source>
        <dbReference type="ARBA" id="ARBA00022475"/>
    </source>
</evidence>
<feature type="transmembrane region" description="Helical" evidence="15">
    <location>
        <begin position="191"/>
        <end position="214"/>
    </location>
</feature>
<feature type="domain" description="Cation/H+ exchanger transmembrane" evidence="16">
    <location>
        <begin position="62"/>
        <end position="429"/>
    </location>
</feature>
<evidence type="ECO:0000256" key="12">
    <source>
        <dbReference type="ARBA" id="ARBA00023201"/>
    </source>
</evidence>
<feature type="transmembrane region" description="Helical" evidence="15">
    <location>
        <begin position="341"/>
        <end position="369"/>
    </location>
</feature>
<feature type="transmembrane region" description="Helical" evidence="15">
    <location>
        <begin position="417"/>
        <end position="434"/>
    </location>
</feature>
<dbReference type="Gene3D" id="6.10.140.1330">
    <property type="match status" value="1"/>
</dbReference>
<dbReference type="NCBIfam" id="TIGR00840">
    <property type="entry name" value="b_cpa1"/>
    <property type="match status" value="1"/>
</dbReference>
<keyword evidence="12 13" id="KW-0739">Sodium transport</keyword>
<evidence type="ECO:0000256" key="4">
    <source>
        <dbReference type="ARBA" id="ARBA00022448"/>
    </source>
</evidence>
<comment type="similarity">
    <text evidence="3 13">Belongs to the monovalent cation:proton antiporter 1 (CPA1) transporter (TC 2.A.36) family.</text>
</comment>
<keyword evidence="10 13" id="KW-0406">Ion transport</keyword>
<evidence type="ECO:0000313" key="17">
    <source>
        <dbReference type="EMBL" id="KAG0120125.1"/>
    </source>
</evidence>
<dbReference type="InterPro" id="IPR002090">
    <property type="entry name" value="NHE-6/7/9"/>
</dbReference>
<accession>A0A835NTS8</accession>
<feature type="transmembrane region" description="Helical" evidence="15">
    <location>
        <begin position="538"/>
        <end position="556"/>
    </location>
</feature>
<reference evidence="18 19" key="2">
    <citation type="journal article" date="2021" name="J. Hered.">
        <title>Feather Gene Expression Elucidates the Developmental Basis of Plumage Iridescence in African Starlings.</title>
        <authorList>
            <person name="Rubenstein D.R."/>
            <person name="Corvelo A."/>
            <person name="MacManes M.D."/>
            <person name="Maia R."/>
            <person name="Narzisi G."/>
            <person name="Rousaki A."/>
            <person name="Vandenabeele P."/>
            <person name="Shawkey M.D."/>
            <person name="Solomon J."/>
        </authorList>
    </citation>
    <scope>NUCLEOTIDE SEQUENCE [LARGE SCALE GENOMIC DNA]</scope>
    <source>
        <strain evidence="18">SS15</strain>
    </source>
</reference>
<dbReference type="Pfam" id="PF00999">
    <property type="entry name" value="Na_H_Exchanger"/>
    <property type="match status" value="2"/>
</dbReference>
<feature type="transmembrane region" description="Helical" evidence="15">
    <location>
        <begin position="82"/>
        <end position="99"/>
    </location>
</feature>
<name>A0A835NTS8_9PASS</name>
<evidence type="ECO:0000256" key="9">
    <source>
        <dbReference type="ARBA" id="ARBA00023053"/>
    </source>
</evidence>
<evidence type="ECO:0000256" key="10">
    <source>
        <dbReference type="ARBA" id="ARBA00023065"/>
    </source>
</evidence>
<keyword evidence="19" id="KW-1185">Reference proteome</keyword>
<feature type="region of interest" description="Disordered" evidence="14">
    <location>
        <begin position="825"/>
        <end position="846"/>
    </location>
</feature>
<dbReference type="EMBL" id="JADDUC020000011">
    <property type="protein sequence ID" value="KAI1235845.1"/>
    <property type="molecule type" value="Genomic_DNA"/>
</dbReference>
<keyword evidence="6 13" id="KW-0812">Transmembrane</keyword>
<gene>
    <name evidence="18" type="ORF">IHE44_0001935</name>
    <name evidence="17" type="ORF">IHE44_012987</name>
</gene>
<dbReference type="GO" id="GO:0015385">
    <property type="term" value="F:sodium:proton antiporter activity"/>
    <property type="evidence" value="ECO:0007669"/>
    <property type="project" value="InterPro"/>
</dbReference>
<feature type="transmembrane region" description="Helical" evidence="15">
    <location>
        <begin position="298"/>
        <end position="321"/>
    </location>
</feature>
<keyword evidence="9" id="KW-0915">Sodium</keyword>
<dbReference type="PRINTS" id="PR01084">
    <property type="entry name" value="NAHEXCHNGR"/>
</dbReference>
<dbReference type="InterPro" id="IPR018422">
    <property type="entry name" value="Cation/H_exchanger_CPA1"/>
</dbReference>
<keyword evidence="7" id="KW-0967">Endosome</keyword>
<feature type="transmembrane region" description="Helical" evidence="15">
    <location>
        <begin position="390"/>
        <end position="411"/>
    </location>
</feature>
<reference evidence="17" key="1">
    <citation type="submission" date="2020-10" db="EMBL/GenBank/DDBJ databases">
        <title>Feather gene expression reveals the developmental basis of iridescence in African starlings.</title>
        <authorList>
            <person name="Rubenstein D.R."/>
        </authorList>
    </citation>
    <scope>NUCLEOTIDE SEQUENCE</scope>
    <source>
        <strain evidence="17">SS15</strain>
        <tissue evidence="17">Liver</tissue>
    </source>
</reference>
<dbReference type="Proteomes" id="UP000618051">
    <property type="component" value="Unassembled WGS sequence"/>
</dbReference>
<dbReference type="InterPro" id="IPR004709">
    <property type="entry name" value="NaH_exchanger"/>
</dbReference>
<dbReference type="GO" id="GO:0005886">
    <property type="term" value="C:plasma membrane"/>
    <property type="evidence" value="ECO:0007669"/>
    <property type="project" value="UniProtKB-SubCell"/>
</dbReference>
<evidence type="ECO:0000256" key="8">
    <source>
        <dbReference type="ARBA" id="ARBA00022989"/>
    </source>
</evidence>
<dbReference type="GO" id="GO:0051453">
    <property type="term" value="P:regulation of intracellular pH"/>
    <property type="evidence" value="ECO:0007669"/>
    <property type="project" value="TreeGrafter"/>
</dbReference>
<dbReference type="GO" id="GO:0055038">
    <property type="term" value="C:recycling endosome membrane"/>
    <property type="evidence" value="ECO:0007669"/>
    <property type="project" value="UniProtKB-SubCell"/>
</dbReference>
<evidence type="ECO:0000259" key="16">
    <source>
        <dbReference type="Pfam" id="PF00999"/>
    </source>
</evidence>